<dbReference type="EMBL" id="JACEIK010000533">
    <property type="protein sequence ID" value="MCD7458658.1"/>
    <property type="molecule type" value="Genomic_DNA"/>
</dbReference>
<feature type="domain" description="Retrotransposon gag" evidence="1">
    <location>
        <begin position="21"/>
        <end position="82"/>
    </location>
</feature>
<evidence type="ECO:0000313" key="3">
    <source>
        <dbReference type="Proteomes" id="UP000823775"/>
    </source>
</evidence>
<name>A0ABS8SIL3_DATST</name>
<protein>
    <recommendedName>
        <fullName evidence="1">Retrotransposon gag domain-containing protein</fullName>
    </recommendedName>
</protein>
<sequence length="112" mass="13271">MNVDHNIDPMEYMNMRYNLLFSHLFLKKFIHPSQREELRGHLEHLRRGDMTAIEYEMQFVELSSRATILLLTELESMRRFYNSPNQEVALSEVASSVEIWGTSRGTSQDYIE</sequence>
<gene>
    <name evidence="2" type="ORF">HAX54_038827</name>
</gene>
<accession>A0ABS8SIL3</accession>
<dbReference type="Proteomes" id="UP000823775">
    <property type="component" value="Unassembled WGS sequence"/>
</dbReference>
<organism evidence="2 3">
    <name type="scientific">Datura stramonium</name>
    <name type="common">Jimsonweed</name>
    <name type="synonym">Common thornapple</name>
    <dbReference type="NCBI Taxonomy" id="4076"/>
    <lineage>
        <taxon>Eukaryota</taxon>
        <taxon>Viridiplantae</taxon>
        <taxon>Streptophyta</taxon>
        <taxon>Embryophyta</taxon>
        <taxon>Tracheophyta</taxon>
        <taxon>Spermatophyta</taxon>
        <taxon>Magnoliopsida</taxon>
        <taxon>eudicotyledons</taxon>
        <taxon>Gunneridae</taxon>
        <taxon>Pentapetalae</taxon>
        <taxon>asterids</taxon>
        <taxon>lamiids</taxon>
        <taxon>Solanales</taxon>
        <taxon>Solanaceae</taxon>
        <taxon>Solanoideae</taxon>
        <taxon>Datureae</taxon>
        <taxon>Datura</taxon>
    </lineage>
</organism>
<dbReference type="Pfam" id="PF03732">
    <property type="entry name" value="Retrotrans_gag"/>
    <property type="match status" value="1"/>
</dbReference>
<evidence type="ECO:0000259" key="1">
    <source>
        <dbReference type="Pfam" id="PF03732"/>
    </source>
</evidence>
<proteinExistence type="predicted"/>
<feature type="non-terminal residue" evidence="2">
    <location>
        <position position="112"/>
    </location>
</feature>
<dbReference type="InterPro" id="IPR005162">
    <property type="entry name" value="Retrotrans_gag_dom"/>
</dbReference>
<reference evidence="2 3" key="1">
    <citation type="journal article" date="2021" name="BMC Genomics">
        <title>Datura genome reveals duplications of psychoactive alkaloid biosynthetic genes and high mutation rate following tissue culture.</title>
        <authorList>
            <person name="Rajewski A."/>
            <person name="Carter-House D."/>
            <person name="Stajich J."/>
            <person name="Litt A."/>
        </authorList>
    </citation>
    <scope>NUCLEOTIDE SEQUENCE [LARGE SCALE GENOMIC DNA]</scope>
    <source>
        <strain evidence="2">AR-01</strain>
    </source>
</reference>
<comment type="caution">
    <text evidence="2">The sequence shown here is derived from an EMBL/GenBank/DDBJ whole genome shotgun (WGS) entry which is preliminary data.</text>
</comment>
<evidence type="ECO:0000313" key="2">
    <source>
        <dbReference type="EMBL" id="MCD7458658.1"/>
    </source>
</evidence>
<keyword evidence="3" id="KW-1185">Reference proteome</keyword>